<feature type="signal peptide" evidence="1">
    <location>
        <begin position="1"/>
        <end position="19"/>
    </location>
</feature>
<keyword evidence="1" id="KW-0732">Signal</keyword>
<evidence type="ECO:0000313" key="2">
    <source>
        <dbReference type="EMBL" id="KAJ9183177.1"/>
    </source>
</evidence>
<keyword evidence="3" id="KW-1185">Reference proteome</keyword>
<evidence type="ECO:0000256" key="1">
    <source>
        <dbReference type="SAM" id="SignalP"/>
    </source>
</evidence>
<dbReference type="Proteomes" id="UP001174677">
    <property type="component" value="Chromosome 4"/>
</dbReference>
<comment type="caution">
    <text evidence="2">The sequence shown here is derived from an EMBL/GenBank/DDBJ whole genome shotgun (WGS) entry which is preliminary data.</text>
</comment>
<evidence type="ECO:0000313" key="3">
    <source>
        <dbReference type="Proteomes" id="UP001174677"/>
    </source>
</evidence>
<accession>A0ABQ9MUT2</accession>
<protein>
    <submittedName>
        <fullName evidence="2">Uncharacterized protein</fullName>
    </submittedName>
</protein>
<proteinExistence type="predicted"/>
<name>A0ABQ9MUT2_HEVBR</name>
<reference evidence="2" key="1">
    <citation type="journal article" date="2023" name="Plant Biotechnol. J.">
        <title>Chromosome-level wild Hevea brasiliensis genome provides new tools for genomic-assisted breeding and valuable loci to elevate rubber yield.</title>
        <authorList>
            <person name="Cheng H."/>
            <person name="Song X."/>
            <person name="Hu Y."/>
            <person name="Wu T."/>
            <person name="Yang Q."/>
            <person name="An Z."/>
            <person name="Feng S."/>
            <person name="Deng Z."/>
            <person name="Wu W."/>
            <person name="Zeng X."/>
            <person name="Tu M."/>
            <person name="Wang X."/>
            <person name="Huang H."/>
        </authorList>
    </citation>
    <scope>NUCLEOTIDE SEQUENCE</scope>
    <source>
        <strain evidence="2">MT/VB/25A 57/8</strain>
    </source>
</reference>
<gene>
    <name evidence="2" type="ORF">P3X46_007079</name>
</gene>
<organism evidence="2 3">
    <name type="scientific">Hevea brasiliensis</name>
    <name type="common">Para rubber tree</name>
    <name type="synonym">Siphonia brasiliensis</name>
    <dbReference type="NCBI Taxonomy" id="3981"/>
    <lineage>
        <taxon>Eukaryota</taxon>
        <taxon>Viridiplantae</taxon>
        <taxon>Streptophyta</taxon>
        <taxon>Embryophyta</taxon>
        <taxon>Tracheophyta</taxon>
        <taxon>Spermatophyta</taxon>
        <taxon>Magnoliopsida</taxon>
        <taxon>eudicotyledons</taxon>
        <taxon>Gunneridae</taxon>
        <taxon>Pentapetalae</taxon>
        <taxon>rosids</taxon>
        <taxon>fabids</taxon>
        <taxon>Malpighiales</taxon>
        <taxon>Euphorbiaceae</taxon>
        <taxon>Crotonoideae</taxon>
        <taxon>Micrandreae</taxon>
        <taxon>Hevea</taxon>
    </lineage>
</organism>
<feature type="chain" id="PRO_5046109336" evidence="1">
    <location>
        <begin position="20"/>
        <end position="117"/>
    </location>
</feature>
<sequence length="117" mass="13409">MARSLLLLTFCILLVLVSAIHPTRNPIEIKGHVFYDTCHAVECRDRKTMDLVYNKEGTIDSYHTSATVTSFSKPNCFTPIIKQKKKILFLKKLKFTPRFAHINAKVKLGNQSKKVMK</sequence>
<dbReference type="EMBL" id="JARPOI010000004">
    <property type="protein sequence ID" value="KAJ9183177.1"/>
    <property type="molecule type" value="Genomic_DNA"/>
</dbReference>